<feature type="transmembrane region" description="Helical" evidence="7">
    <location>
        <begin position="439"/>
        <end position="458"/>
    </location>
</feature>
<dbReference type="PANTHER" id="PTHR13325">
    <property type="entry name" value="PROTEASE M50 MEMBRANE-BOUND TRANSCRIPTION FACTOR SITE 2 PROTEASE"/>
    <property type="match status" value="1"/>
</dbReference>
<evidence type="ECO:0000256" key="4">
    <source>
        <dbReference type="ARBA" id="ARBA00022692"/>
    </source>
</evidence>
<dbReference type="GO" id="GO:0004222">
    <property type="term" value="F:metalloendopeptidase activity"/>
    <property type="evidence" value="ECO:0007669"/>
    <property type="project" value="InterPro"/>
</dbReference>
<feature type="transmembrane region" description="Helical" evidence="7">
    <location>
        <begin position="396"/>
        <end position="419"/>
    </location>
</feature>
<proteinExistence type="inferred from homology"/>
<comment type="cofactor">
    <cofactor evidence="1">
        <name>Zn(2+)</name>
        <dbReference type="ChEBI" id="CHEBI:29105"/>
    </cofactor>
</comment>
<dbReference type="EMBL" id="CADDTS010000032">
    <property type="protein sequence ID" value="CAB1216220.1"/>
    <property type="molecule type" value="Genomic_DNA"/>
</dbReference>
<dbReference type="RefSeq" id="WP_174559796.1">
    <property type="nucleotide sequence ID" value="NZ_CADDTS010000032.1"/>
</dbReference>
<feature type="transmembrane region" description="Helical" evidence="7">
    <location>
        <begin position="265"/>
        <end position="286"/>
    </location>
</feature>
<keyword evidence="5 7" id="KW-1133">Transmembrane helix</keyword>
<dbReference type="GO" id="GO:0005737">
    <property type="term" value="C:cytoplasm"/>
    <property type="evidence" value="ECO:0007669"/>
    <property type="project" value="TreeGrafter"/>
</dbReference>
<feature type="transmembrane region" description="Helical" evidence="7">
    <location>
        <begin position="367"/>
        <end position="390"/>
    </location>
</feature>
<dbReference type="GO" id="GO:0012505">
    <property type="term" value="C:endomembrane system"/>
    <property type="evidence" value="ECO:0007669"/>
    <property type="project" value="UniProtKB-SubCell"/>
</dbReference>
<comment type="caution">
    <text evidence="9">The sequence shown here is derived from an EMBL/GenBank/DDBJ whole genome shotgun (WGS) entry which is preliminary data.</text>
</comment>
<protein>
    <submittedName>
        <fullName evidence="9">Peptidase family M50</fullName>
    </submittedName>
</protein>
<feature type="transmembrane region" description="Helical" evidence="7">
    <location>
        <begin position="164"/>
        <end position="184"/>
    </location>
</feature>
<dbReference type="Pfam" id="PF02163">
    <property type="entry name" value="Peptidase_M50"/>
    <property type="match status" value="1"/>
</dbReference>
<reference evidence="9 10" key="1">
    <citation type="submission" date="2020-02" db="EMBL/GenBank/DDBJ databases">
        <authorList>
            <person name="Chaudhuri R."/>
        </authorList>
    </citation>
    <scope>NUCLEOTIDE SEQUENCE [LARGE SCALE GENOMIC DNA]</scope>
    <source>
        <strain evidence="9">SFB21</strain>
    </source>
</reference>
<organism evidence="9 10">
    <name type="scientific">Acinetobacter bouvetii</name>
    <dbReference type="NCBI Taxonomy" id="202951"/>
    <lineage>
        <taxon>Bacteria</taxon>
        <taxon>Pseudomonadati</taxon>
        <taxon>Pseudomonadota</taxon>
        <taxon>Gammaproteobacteria</taxon>
        <taxon>Moraxellales</taxon>
        <taxon>Moraxellaceae</taxon>
        <taxon>Acinetobacter</taxon>
    </lineage>
</organism>
<dbReference type="GO" id="GO:0031293">
    <property type="term" value="P:membrane protein intracellular domain proteolysis"/>
    <property type="evidence" value="ECO:0007669"/>
    <property type="project" value="TreeGrafter"/>
</dbReference>
<evidence type="ECO:0000256" key="6">
    <source>
        <dbReference type="ARBA" id="ARBA00023136"/>
    </source>
</evidence>
<evidence type="ECO:0000256" key="2">
    <source>
        <dbReference type="ARBA" id="ARBA00004127"/>
    </source>
</evidence>
<feature type="transmembrane region" description="Helical" evidence="7">
    <location>
        <begin position="238"/>
        <end position="258"/>
    </location>
</feature>
<evidence type="ECO:0000256" key="1">
    <source>
        <dbReference type="ARBA" id="ARBA00001947"/>
    </source>
</evidence>
<feature type="transmembrane region" description="Helical" evidence="7">
    <location>
        <begin position="292"/>
        <end position="311"/>
    </location>
</feature>
<evidence type="ECO:0000259" key="8">
    <source>
        <dbReference type="Pfam" id="PF02163"/>
    </source>
</evidence>
<keyword evidence="4 7" id="KW-0812">Transmembrane</keyword>
<name>A0A811GDC7_9GAMM</name>
<sequence length="722" mass="83945">MQSLFSEHWHVVRHLRPQLRQNVEVLPRILRGKSWFLLFEPMSQRFVRVNPETWYVITLLDGQFNVEQIWDKAAEHIEQQNVQFNQQHRAISQNELVQLLSQLYSNDLLQTEVSFDAEEMSKRYKKHKFNKLKQSFLNPISLKVPLLYPDAFFNQCKKLSRSIFNVWGVVLWLFIVIPALLLLAENWQSLSSNLSDRVLSTSNLFILWLTYPIVKIIHEFAHGLAIKAWNGNVREMGLMFILFIPIPYVDASSSYHFVSKWQRIAVSIAGIMMELLLGAIAIYLWVSTETGLVHAFAYNVIFIAAVSTVLVNGNPLMRYDGYYILSDLLEIPNLAGRATKYWVYLSDKYIFGANTAQPPFAAEKERFWLIVYGFFSPLYRISIMLGLIWFVAQKYFMFGVLLAILSAFMTIVMPIYKGIKHIYQGASLSKYRDQAIQRFRWIMLSLIFILCILPFPYYTTQQAVVWLPEESMIRAMESGSVKTIHLNNNKIAKNQILFTLENAELTEKYNLQKLQVEEADYKIRQASLDDVQLREKLELQKQGLDQQLLQYQLKVNQLNIHSPIAGHWFAKDHIEQDHRFYKRGDIIGYVIDQPAQLIRSAVVQQDYELIQTRLKGIEIRFKNHFDTIYTGNIVRSTPQTQKKLFSTALGSQAGGNITVDPTDQDGASALQNYFDLDIQLSKPIDSNVFGDIAYVRFDLGYSPLALQWIRKLRQLFLEQFYV</sequence>
<evidence type="ECO:0000313" key="9">
    <source>
        <dbReference type="EMBL" id="CAB1216220.1"/>
    </source>
</evidence>
<dbReference type="InterPro" id="IPR008915">
    <property type="entry name" value="Peptidase_M50"/>
</dbReference>
<evidence type="ECO:0000256" key="5">
    <source>
        <dbReference type="ARBA" id="ARBA00022989"/>
    </source>
</evidence>
<keyword evidence="6 7" id="KW-0472">Membrane</keyword>
<dbReference type="Proteomes" id="UP000489961">
    <property type="component" value="Unassembled WGS sequence"/>
</dbReference>
<dbReference type="PANTHER" id="PTHR13325:SF3">
    <property type="entry name" value="MEMBRANE-BOUND TRANSCRIPTION FACTOR SITE-2 PROTEASE"/>
    <property type="match status" value="1"/>
</dbReference>
<dbReference type="GO" id="GO:0016020">
    <property type="term" value="C:membrane"/>
    <property type="evidence" value="ECO:0007669"/>
    <property type="project" value="InterPro"/>
</dbReference>
<accession>A0A811GDC7</accession>
<comment type="similarity">
    <text evidence="3">Belongs to the peptidase M50B family.</text>
</comment>
<feature type="transmembrane region" description="Helical" evidence="7">
    <location>
        <begin position="205"/>
        <end position="226"/>
    </location>
</feature>
<comment type="subcellular location">
    <subcellularLocation>
        <location evidence="2">Endomembrane system</location>
        <topology evidence="2">Multi-pass membrane protein</topology>
    </subcellularLocation>
</comment>
<dbReference type="AlphaFoldDB" id="A0A811GDC7"/>
<feature type="domain" description="Peptidase M50" evidence="8">
    <location>
        <begin position="214"/>
        <end position="343"/>
    </location>
</feature>
<dbReference type="InterPro" id="IPR001193">
    <property type="entry name" value="MBTPS2"/>
</dbReference>
<gene>
    <name evidence="9" type="ORF">SFB21_1923</name>
</gene>
<evidence type="ECO:0000313" key="10">
    <source>
        <dbReference type="Proteomes" id="UP000489961"/>
    </source>
</evidence>
<evidence type="ECO:0000256" key="3">
    <source>
        <dbReference type="ARBA" id="ARBA00007931"/>
    </source>
</evidence>
<evidence type="ECO:0000256" key="7">
    <source>
        <dbReference type="SAM" id="Phobius"/>
    </source>
</evidence>